<reference evidence="8" key="1">
    <citation type="submission" date="2013-02" db="EMBL/GenBank/DDBJ databases">
        <authorList>
            <person name="Hughes D."/>
        </authorList>
    </citation>
    <scope>NUCLEOTIDE SEQUENCE</scope>
    <source>
        <strain>Durham</strain>
        <strain evidence="8">NC isolate 2 -- Noor lab</strain>
    </source>
</reference>
<feature type="domain" description="Lipase" evidence="6">
    <location>
        <begin position="42"/>
        <end position="141"/>
    </location>
</feature>
<dbReference type="InterPro" id="IPR000734">
    <property type="entry name" value="TAG_lipase"/>
</dbReference>
<dbReference type="InterPro" id="IPR013818">
    <property type="entry name" value="Lipase"/>
</dbReference>
<keyword evidence="5" id="KW-0732">Signal</keyword>
<dbReference type="AlphaFoldDB" id="T1GP03"/>
<evidence type="ECO:0000259" key="6">
    <source>
        <dbReference type="Pfam" id="PF00151"/>
    </source>
</evidence>
<dbReference type="Gene3D" id="3.40.50.1820">
    <property type="entry name" value="alpha/beta hydrolase"/>
    <property type="match status" value="2"/>
</dbReference>
<dbReference type="PANTHER" id="PTHR11610">
    <property type="entry name" value="LIPASE"/>
    <property type="match status" value="1"/>
</dbReference>
<feature type="chain" id="PRO_5004588435" description="Lipase domain-containing protein" evidence="5">
    <location>
        <begin position="19"/>
        <end position="353"/>
    </location>
</feature>
<feature type="signal peptide" evidence="5">
    <location>
        <begin position="1"/>
        <end position="18"/>
    </location>
</feature>
<evidence type="ECO:0000256" key="3">
    <source>
        <dbReference type="ARBA" id="ARBA00022525"/>
    </source>
</evidence>
<dbReference type="Proteomes" id="UP000015102">
    <property type="component" value="Unassembled WGS sequence"/>
</dbReference>
<evidence type="ECO:0000256" key="4">
    <source>
        <dbReference type="RuleBase" id="RU004262"/>
    </source>
</evidence>
<dbReference type="HOGENOM" id="CLU_027171_2_0_1"/>
<dbReference type="EMBL" id="CAQQ02393189">
    <property type="status" value="NOT_ANNOTATED_CDS"/>
    <property type="molecule type" value="Genomic_DNA"/>
</dbReference>
<reference evidence="7" key="2">
    <citation type="submission" date="2015-06" db="UniProtKB">
        <authorList>
            <consortium name="EnsemblMetazoa"/>
        </authorList>
    </citation>
    <scope>IDENTIFICATION</scope>
</reference>
<dbReference type="GO" id="GO:0016042">
    <property type="term" value="P:lipid catabolic process"/>
    <property type="evidence" value="ECO:0007669"/>
    <property type="project" value="TreeGrafter"/>
</dbReference>
<accession>T1GP03</accession>
<comment type="similarity">
    <text evidence="2 4">Belongs to the AB hydrolase superfamily. Lipase family.</text>
</comment>
<dbReference type="OMA" id="MDVTGAC"/>
<dbReference type="EnsemblMetazoa" id="MESCA005316-RA">
    <property type="protein sequence ID" value="MESCA005316-PA"/>
    <property type="gene ID" value="MESCA005316"/>
</dbReference>
<feature type="domain" description="Lipase" evidence="6">
    <location>
        <begin position="147"/>
        <end position="277"/>
    </location>
</feature>
<proteinExistence type="inferred from homology"/>
<dbReference type="InterPro" id="IPR002334">
    <property type="entry name" value="Allerg_PlipaseA1"/>
</dbReference>
<dbReference type="GO" id="GO:0017171">
    <property type="term" value="F:serine hydrolase activity"/>
    <property type="evidence" value="ECO:0007669"/>
    <property type="project" value="TreeGrafter"/>
</dbReference>
<dbReference type="GO" id="GO:0016298">
    <property type="term" value="F:lipase activity"/>
    <property type="evidence" value="ECO:0007669"/>
    <property type="project" value="InterPro"/>
</dbReference>
<name>T1GP03_MEGSC</name>
<dbReference type="PRINTS" id="PR00825">
    <property type="entry name" value="DOLALLERGEN"/>
</dbReference>
<evidence type="ECO:0000313" key="7">
    <source>
        <dbReference type="EnsemblMetazoa" id="MESCA005316-PA"/>
    </source>
</evidence>
<keyword evidence="3" id="KW-0964">Secreted</keyword>
<dbReference type="Pfam" id="PF00151">
    <property type="entry name" value="Lipase"/>
    <property type="match status" value="2"/>
</dbReference>
<sequence>MKLTIFVTVFITLSSVLCEDGWMVPQEDGTFKWMSVQTLREYRKMFSQMPSQRKDYVKFYLYTPETGNNVQEITSSYNFNTSRDTRFIIHGWKNDYKSDINKILRNAYLDKGLYNVIVVDWNEFAKKTYVSASYKVKDVGSQPWCSIAGLAARYVQKGYLFAVWGLDPAGPLFSYNEISWRISELDAKYVECIHTNAGTLGFTEALGQADYYMNGGQSQPGCGLDLTGSCSHSRSYEYFAESIADNKFMSYSCTDYKSAMKNKCNKLQINFHNMGYGFVDSSGYYYTPVNKKSPFGKDSSSKVFPPSQFNVRVDLEPYISNGLAISRFRIEVEDPTAIKGKVNFVLLAHANKW</sequence>
<dbReference type="SUPFAM" id="SSF53474">
    <property type="entry name" value="alpha/beta-Hydrolases"/>
    <property type="match status" value="1"/>
</dbReference>
<dbReference type="STRING" id="36166.T1GP03"/>
<protein>
    <recommendedName>
        <fullName evidence="6">Lipase domain-containing protein</fullName>
    </recommendedName>
</protein>
<organism evidence="7 8">
    <name type="scientific">Megaselia scalaris</name>
    <name type="common">Humpbacked fly</name>
    <name type="synonym">Phora scalaris</name>
    <dbReference type="NCBI Taxonomy" id="36166"/>
    <lineage>
        <taxon>Eukaryota</taxon>
        <taxon>Metazoa</taxon>
        <taxon>Ecdysozoa</taxon>
        <taxon>Arthropoda</taxon>
        <taxon>Hexapoda</taxon>
        <taxon>Insecta</taxon>
        <taxon>Pterygota</taxon>
        <taxon>Neoptera</taxon>
        <taxon>Endopterygota</taxon>
        <taxon>Diptera</taxon>
        <taxon>Brachycera</taxon>
        <taxon>Muscomorpha</taxon>
        <taxon>Platypezoidea</taxon>
        <taxon>Phoridae</taxon>
        <taxon>Megaseliini</taxon>
        <taxon>Megaselia</taxon>
    </lineage>
</organism>
<keyword evidence="8" id="KW-1185">Reference proteome</keyword>
<dbReference type="InterPro" id="IPR029058">
    <property type="entry name" value="AB_hydrolase_fold"/>
</dbReference>
<evidence type="ECO:0000256" key="2">
    <source>
        <dbReference type="ARBA" id="ARBA00010701"/>
    </source>
</evidence>
<evidence type="ECO:0000313" key="8">
    <source>
        <dbReference type="Proteomes" id="UP000015102"/>
    </source>
</evidence>
<dbReference type="PANTHER" id="PTHR11610:SF173">
    <property type="entry name" value="LIPASE DOMAIN-CONTAINING PROTEIN-RELATED"/>
    <property type="match status" value="1"/>
</dbReference>
<evidence type="ECO:0000256" key="5">
    <source>
        <dbReference type="SAM" id="SignalP"/>
    </source>
</evidence>
<evidence type="ECO:0000256" key="1">
    <source>
        <dbReference type="ARBA" id="ARBA00004613"/>
    </source>
</evidence>
<dbReference type="GO" id="GO:0005615">
    <property type="term" value="C:extracellular space"/>
    <property type="evidence" value="ECO:0007669"/>
    <property type="project" value="TreeGrafter"/>
</dbReference>
<dbReference type="PRINTS" id="PR00821">
    <property type="entry name" value="TAGLIPASE"/>
</dbReference>
<comment type="subcellular location">
    <subcellularLocation>
        <location evidence="1">Secreted</location>
    </subcellularLocation>
</comment>